<keyword evidence="5" id="KW-1185">Reference proteome</keyword>
<dbReference type="Pfam" id="PF03914">
    <property type="entry name" value="CBF"/>
    <property type="match status" value="1"/>
</dbReference>
<dbReference type="InParanoid" id="D3B6U0"/>
<evidence type="ECO:0000313" key="4">
    <source>
        <dbReference type="EMBL" id="EFA83060.1"/>
    </source>
</evidence>
<dbReference type="InterPro" id="IPR005612">
    <property type="entry name" value="CCAAT-binding_factor"/>
</dbReference>
<dbReference type="AlphaFoldDB" id="D3B6U0"/>
<dbReference type="GO" id="GO:0032040">
    <property type="term" value="C:small-subunit processome"/>
    <property type="evidence" value="ECO:0007669"/>
    <property type="project" value="TreeGrafter"/>
</dbReference>
<proteinExistence type="inferred from homology"/>
<accession>D3B6U0</accession>
<dbReference type="Proteomes" id="UP000001396">
    <property type="component" value="Unassembled WGS sequence"/>
</dbReference>
<dbReference type="GO" id="GO:0030692">
    <property type="term" value="C:Noc4p-Nop14p complex"/>
    <property type="evidence" value="ECO:0007669"/>
    <property type="project" value="TreeGrafter"/>
</dbReference>
<dbReference type="EMBL" id="ADBJ01000017">
    <property type="protein sequence ID" value="EFA83060.1"/>
    <property type="molecule type" value="Genomic_DNA"/>
</dbReference>
<dbReference type="InterPro" id="IPR027193">
    <property type="entry name" value="Noc4"/>
</dbReference>
<dbReference type="GeneID" id="31359335"/>
<evidence type="ECO:0000259" key="3">
    <source>
        <dbReference type="Pfam" id="PF03914"/>
    </source>
</evidence>
<dbReference type="FunCoup" id="D3B6U0">
    <property type="interactions" value="268"/>
</dbReference>
<evidence type="ECO:0000256" key="1">
    <source>
        <dbReference type="ARBA" id="ARBA00007797"/>
    </source>
</evidence>
<evidence type="ECO:0000256" key="2">
    <source>
        <dbReference type="SAM" id="MobiDB-lite"/>
    </source>
</evidence>
<dbReference type="GO" id="GO:0042254">
    <property type="term" value="P:ribosome biogenesis"/>
    <property type="evidence" value="ECO:0007669"/>
    <property type="project" value="InterPro"/>
</dbReference>
<dbReference type="PANTHER" id="PTHR12455">
    <property type="entry name" value="NUCLEOLAR COMPLEX PROTEIN 4"/>
    <property type="match status" value="1"/>
</dbReference>
<dbReference type="PANTHER" id="PTHR12455:SF0">
    <property type="entry name" value="NUCLEOLAR COMPLEX PROTEIN 4 HOMOLOG"/>
    <property type="match status" value="1"/>
</dbReference>
<evidence type="ECO:0000313" key="5">
    <source>
        <dbReference type="Proteomes" id="UP000001396"/>
    </source>
</evidence>
<comment type="caution">
    <text evidence="4">The sequence shown here is derived from an EMBL/GenBank/DDBJ whole genome shotgun (WGS) entry which is preliminary data.</text>
</comment>
<comment type="similarity">
    <text evidence="1">Belongs to the CBF/MAK21 family.</text>
</comment>
<reference evidence="4 5" key="1">
    <citation type="journal article" date="2011" name="Genome Res.">
        <title>Phylogeny-wide analysis of social amoeba genomes highlights ancient origins for complex intercellular communication.</title>
        <authorList>
            <person name="Heidel A.J."/>
            <person name="Lawal H.M."/>
            <person name="Felder M."/>
            <person name="Schilde C."/>
            <person name="Helps N.R."/>
            <person name="Tunggal B."/>
            <person name="Rivero F."/>
            <person name="John U."/>
            <person name="Schleicher M."/>
            <person name="Eichinger L."/>
            <person name="Platzer M."/>
            <person name="Noegel A.A."/>
            <person name="Schaap P."/>
            <person name="Gloeckner G."/>
        </authorList>
    </citation>
    <scope>NUCLEOTIDE SEQUENCE [LARGE SCALE GENOMIC DNA]</scope>
    <source>
        <strain evidence="5">ATCC 26659 / Pp 5 / PN500</strain>
    </source>
</reference>
<dbReference type="RefSeq" id="XP_020435177.1">
    <property type="nucleotide sequence ID" value="XM_020574763.1"/>
</dbReference>
<organism evidence="4 5">
    <name type="scientific">Heterostelium pallidum (strain ATCC 26659 / Pp 5 / PN500)</name>
    <name type="common">Cellular slime mold</name>
    <name type="synonym">Polysphondylium pallidum</name>
    <dbReference type="NCBI Taxonomy" id="670386"/>
    <lineage>
        <taxon>Eukaryota</taxon>
        <taxon>Amoebozoa</taxon>
        <taxon>Evosea</taxon>
        <taxon>Eumycetozoa</taxon>
        <taxon>Dictyostelia</taxon>
        <taxon>Acytosteliales</taxon>
        <taxon>Acytosteliaceae</taxon>
        <taxon>Heterostelium</taxon>
    </lineage>
</organism>
<name>D3B6U0_HETP5</name>
<feature type="domain" description="CCAAT-binding factor" evidence="3">
    <location>
        <begin position="431"/>
        <end position="603"/>
    </location>
</feature>
<dbReference type="STRING" id="670386.D3B6U0"/>
<gene>
    <name evidence="4" type="ORF">PPL_03848</name>
</gene>
<protein>
    <recommendedName>
        <fullName evidence="3">CCAAT-binding factor domain-containing protein</fullName>
    </recommendedName>
</protein>
<feature type="region of interest" description="Disordered" evidence="2">
    <location>
        <begin position="117"/>
        <end position="146"/>
    </location>
</feature>
<sequence length="662" mass="76123">MSTKKQKRESTFDKKRKFEDDSTSVVAAAETSAVTSKAIKIEPVDLIRSLEKEVLESLDNTNKIIEIIAICNKEENIQNLEIIFQTIKSLERIFIQRLDSSNDLLCQYFIEELNNLNNNNTKENTDNKKKINNNSKTATKKNSNKSDDKNVDAFKLYTKWILEIYQSYLKLLRRLIRYEDPSIQIPTLNSLFAMLTVQSKIFGQQRQKQVGENKSVPAGFYNRLAEQFVRANLLEPLIYNVHLNSKLIEHLQSRFIQYHDVQHSLMSAMTTMIQRSSVDTAGVVASHYEFKEPTFTTNKYVENIFDLLVVFEVMEEVPAEWKFLVGEPIASMIKDVKTMRKKNKEKRSDATLPTATEFTEQQDYWIKVTTISSYKQIFGKLWLAFLSLPLPNSIYKHVLLGLPDQVMPHLSNPTLLMDFFSKSYDLGGIHSILALNGLFILIHKYNLEFPDFYKKLYSLFQPGIIYAKYRSKFFNLAELFLSSNYLPNYLVAAFLKRASYLCLITPPFGSLILLPLIFTLLQRHPNCHSLINNITATAKSNTFNSKSGLLIESDRKKQVTALYGEDPYLPMEADPAKCNALKSSLWEIQLLRQHYFPEIRKLATLFDAGLKGTVSSSDFASSTYQSLFESTAKKTGSVPLEFNNFEHLITDKKDGFDALWKF</sequence>
<dbReference type="OMA" id="NCHCLIN"/>